<name>A0A5J9UKL7_9POAL</name>
<dbReference type="GO" id="GO:0004568">
    <property type="term" value="F:chitinase activity"/>
    <property type="evidence" value="ECO:0007669"/>
    <property type="project" value="TreeGrafter"/>
</dbReference>
<dbReference type="InterPro" id="IPR001223">
    <property type="entry name" value="Glyco_hydro18_cat"/>
</dbReference>
<keyword evidence="2" id="KW-0964">Secreted</keyword>
<evidence type="ECO:0000256" key="1">
    <source>
        <dbReference type="ARBA" id="ARBA00004613"/>
    </source>
</evidence>
<evidence type="ECO:0000256" key="4">
    <source>
        <dbReference type="ARBA" id="ARBA00022821"/>
    </source>
</evidence>
<dbReference type="Proteomes" id="UP000324897">
    <property type="component" value="Chromosome 2"/>
</dbReference>
<comment type="caution">
    <text evidence="9">The sequence shown here is derived from an EMBL/GenBank/DDBJ whole genome shotgun (WGS) entry which is preliminary data.</text>
</comment>
<dbReference type="EMBL" id="RWGY01000013">
    <property type="protein sequence ID" value="TVU24343.1"/>
    <property type="molecule type" value="Genomic_DNA"/>
</dbReference>
<dbReference type="SUPFAM" id="SSF51445">
    <property type="entry name" value="(Trans)glycosidases"/>
    <property type="match status" value="1"/>
</dbReference>
<dbReference type="PANTHER" id="PTHR45708:SF11">
    <property type="entry name" value="XYLANASE INHIBITOR PROTEIN XIP"/>
    <property type="match status" value="1"/>
</dbReference>
<sequence length="288" mass="32492">MAIQRSEACCLLLALLLSLQLTGGFAGGAGDITVYWGRNKYEGSLRETCDTGLYKTVVISFLSAFGHGQYKLDLSGHPPYEIGNDIKHCKSKGIVVLLAIGGQGGEYWLPSSKAATEVADYLWNAFLGGFRWDVQRPFGDAVVDGIDFFIDQGATEHYDELARLLRRRGVRILTASPRCEYPYQRLEAALDTWLFDRIHVRLYGEDSKCFQTPVESWKKWAAAYPRSKVLVGVEASQEAYAATYIPPWDLYYRVLLSAKKAPNYGGVMIWNRNYDKNTGYTQTLNRFY</sequence>
<protein>
    <recommendedName>
        <fullName evidence="8">GH18 domain-containing protein</fullName>
    </recommendedName>
</protein>
<comment type="similarity">
    <text evidence="6">Belongs to the glycosyl hydrolase 18 family. Xylanase inhibitor subfamily.</text>
</comment>
<gene>
    <name evidence="9" type="ORF">EJB05_26775</name>
</gene>
<dbReference type="GO" id="GO:0005975">
    <property type="term" value="P:carbohydrate metabolic process"/>
    <property type="evidence" value="ECO:0007669"/>
    <property type="project" value="InterPro"/>
</dbReference>
<feature type="non-terminal residue" evidence="9">
    <location>
        <position position="1"/>
    </location>
</feature>
<feature type="chain" id="PRO_5023839176" description="GH18 domain-containing protein" evidence="7">
    <location>
        <begin position="25"/>
        <end position="288"/>
    </location>
</feature>
<keyword evidence="10" id="KW-1185">Reference proteome</keyword>
<dbReference type="Gramene" id="TVU24343">
    <property type="protein sequence ID" value="TVU24343"/>
    <property type="gene ID" value="EJB05_26775"/>
</dbReference>
<dbReference type="GO" id="GO:0050832">
    <property type="term" value="P:defense response to fungus"/>
    <property type="evidence" value="ECO:0007669"/>
    <property type="project" value="UniProtKB-ARBA"/>
</dbReference>
<dbReference type="PANTHER" id="PTHR45708">
    <property type="entry name" value="ENDOCHITINASE"/>
    <property type="match status" value="1"/>
</dbReference>
<proteinExistence type="inferred from homology"/>
<keyword evidence="4" id="KW-0611">Plant defense</keyword>
<keyword evidence="3 7" id="KW-0732">Signal</keyword>
<evidence type="ECO:0000256" key="6">
    <source>
        <dbReference type="ARBA" id="ARBA00061481"/>
    </source>
</evidence>
<evidence type="ECO:0000313" key="10">
    <source>
        <dbReference type="Proteomes" id="UP000324897"/>
    </source>
</evidence>
<evidence type="ECO:0000259" key="8">
    <source>
        <dbReference type="PROSITE" id="PS51910"/>
    </source>
</evidence>
<comment type="subcellular location">
    <subcellularLocation>
        <location evidence="1">Secreted</location>
    </subcellularLocation>
</comment>
<dbReference type="InterPro" id="IPR045321">
    <property type="entry name" value="Cts1-like"/>
</dbReference>
<organism evidence="9 10">
    <name type="scientific">Eragrostis curvula</name>
    <name type="common">weeping love grass</name>
    <dbReference type="NCBI Taxonomy" id="38414"/>
    <lineage>
        <taxon>Eukaryota</taxon>
        <taxon>Viridiplantae</taxon>
        <taxon>Streptophyta</taxon>
        <taxon>Embryophyta</taxon>
        <taxon>Tracheophyta</taxon>
        <taxon>Spermatophyta</taxon>
        <taxon>Magnoliopsida</taxon>
        <taxon>Liliopsida</taxon>
        <taxon>Poales</taxon>
        <taxon>Poaceae</taxon>
        <taxon>PACMAD clade</taxon>
        <taxon>Chloridoideae</taxon>
        <taxon>Eragrostideae</taxon>
        <taxon>Eragrostidinae</taxon>
        <taxon>Eragrostis</taxon>
    </lineage>
</organism>
<evidence type="ECO:0000256" key="5">
    <source>
        <dbReference type="ARBA" id="ARBA00023157"/>
    </source>
</evidence>
<dbReference type="Pfam" id="PF00704">
    <property type="entry name" value="Glyco_hydro_18"/>
    <property type="match status" value="1"/>
</dbReference>
<dbReference type="GO" id="GO:0004857">
    <property type="term" value="F:enzyme inhibitor activity"/>
    <property type="evidence" value="ECO:0007669"/>
    <property type="project" value="UniProtKB-ARBA"/>
</dbReference>
<feature type="domain" description="GH18" evidence="8">
    <location>
        <begin position="30"/>
        <end position="288"/>
    </location>
</feature>
<dbReference type="FunFam" id="3.20.20.80:FF:000044">
    <property type="entry name" value="Chitinase III C10701-rice"/>
    <property type="match status" value="1"/>
</dbReference>
<keyword evidence="5" id="KW-1015">Disulfide bond</keyword>
<dbReference type="AlphaFoldDB" id="A0A5J9UKL7"/>
<evidence type="ECO:0000256" key="3">
    <source>
        <dbReference type="ARBA" id="ARBA00022729"/>
    </source>
</evidence>
<dbReference type="PROSITE" id="PS51910">
    <property type="entry name" value="GH18_2"/>
    <property type="match status" value="1"/>
</dbReference>
<reference evidence="9 10" key="1">
    <citation type="journal article" date="2019" name="Sci. Rep.">
        <title>A high-quality genome of Eragrostis curvula grass provides insights into Poaceae evolution and supports new strategies to enhance forage quality.</title>
        <authorList>
            <person name="Carballo J."/>
            <person name="Santos B.A.C.M."/>
            <person name="Zappacosta D."/>
            <person name="Garbus I."/>
            <person name="Selva J.P."/>
            <person name="Gallo C.A."/>
            <person name="Diaz A."/>
            <person name="Albertini E."/>
            <person name="Caccamo M."/>
            <person name="Echenique V."/>
        </authorList>
    </citation>
    <scope>NUCLEOTIDE SEQUENCE [LARGE SCALE GENOMIC DNA]</scope>
    <source>
        <strain evidence="10">cv. Victoria</strain>
        <tissue evidence="9">Leaf</tissue>
    </source>
</reference>
<evidence type="ECO:0000256" key="7">
    <source>
        <dbReference type="SAM" id="SignalP"/>
    </source>
</evidence>
<dbReference type="OrthoDB" id="6020543at2759"/>
<dbReference type="CDD" id="cd02877">
    <property type="entry name" value="GH18_hevamine_XipI_class_III"/>
    <property type="match status" value="1"/>
</dbReference>
<evidence type="ECO:0000313" key="9">
    <source>
        <dbReference type="EMBL" id="TVU24343.1"/>
    </source>
</evidence>
<dbReference type="GO" id="GO:0005576">
    <property type="term" value="C:extracellular region"/>
    <property type="evidence" value="ECO:0007669"/>
    <property type="project" value="UniProtKB-SubCell"/>
</dbReference>
<dbReference type="Gene3D" id="3.20.20.80">
    <property type="entry name" value="Glycosidases"/>
    <property type="match status" value="1"/>
</dbReference>
<accession>A0A5J9UKL7</accession>
<dbReference type="InterPro" id="IPR017853">
    <property type="entry name" value="GH"/>
</dbReference>
<feature type="signal peptide" evidence="7">
    <location>
        <begin position="1"/>
        <end position="24"/>
    </location>
</feature>
<dbReference type="InterPro" id="IPR050542">
    <property type="entry name" value="Glycosyl_Hydrlase18_Chitinase"/>
</dbReference>
<evidence type="ECO:0000256" key="2">
    <source>
        <dbReference type="ARBA" id="ARBA00022525"/>
    </source>
</evidence>